<dbReference type="RefSeq" id="WP_189458475.1">
    <property type="nucleotide sequence ID" value="NZ_BMYO01000001.1"/>
</dbReference>
<feature type="transmembrane region" description="Helical" evidence="1">
    <location>
        <begin position="151"/>
        <end position="183"/>
    </location>
</feature>
<gene>
    <name evidence="2" type="ORF">GCM10007350_04040</name>
</gene>
<dbReference type="InterPro" id="IPR010390">
    <property type="entry name" value="ABC-2_transporter-like"/>
</dbReference>
<keyword evidence="1" id="KW-0812">Transmembrane</keyword>
<feature type="transmembrane region" description="Helical" evidence="1">
    <location>
        <begin position="237"/>
        <end position="256"/>
    </location>
</feature>
<keyword evidence="1" id="KW-0472">Membrane</keyword>
<feature type="transmembrane region" description="Helical" evidence="1">
    <location>
        <begin position="204"/>
        <end position="225"/>
    </location>
</feature>
<dbReference type="Proteomes" id="UP000604737">
    <property type="component" value="Unassembled WGS sequence"/>
</dbReference>
<feature type="transmembrane region" description="Helical" evidence="1">
    <location>
        <begin position="73"/>
        <end position="92"/>
    </location>
</feature>
<comment type="caution">
    <text evidence="2">The sequence shown here is derived from an EMBL/GenBank/DDBJ whole genome shotgun (WGS) entry which is preliminary data.</text>
</comment>
<keyword evidence="3" id="KW-1185">Reference proteome</keyword>
<keyword evidence="1" id="KW-1133">Transmembrane helix</keyword>
<protein>
    <recommendedName>
        <fullName evidence="4">ABC transporter permease</fullName>
    </recommendedName>
</protein>
<evidence type="ECO:0000256" key="1">
    <source>
        <dbReference type="SAM" id="Phobius"/>
    </source>
</evidence>
<dbReference type="PANTHER" id="PTHR36833:SF1">
    <property type="entry name" value="INTEGRAL MEMBRANE TRANSPORT PROTEIN"/>
    <property type="match status" value="1"/>
</dbReference>
<sequence>MIARLRDGLAVYFCLLRGALAARMTDRADLGISMIIMLLADLVVPLTTLLVYQHGAGFTGWQRDEALLLQATFLIAKGIAFPFCFGMIWTTTELVREGTFELLLLKPRSTLLLLLGHSFQPEDTGKLLGGIALFCLALPNVTIGADADSSAALLGFAALLLLAVLTLFGFALLMTCLSFVWIGNSRLQEIFDAVSAFALYPHGIFTRSALGWLTWVIPVSVLGYLPASVLLGRPDPALPLAVGGALCFVLVVIGLWRMMLARYASAGG</sequence>
<evidence type="ECO:0008006" key="4">
    <source>
        <dbReference type="Google" id="ProtNLM"/>
    </source>
</evidence>
<reference evidence="3" key="1">
    <citation type="journal article" date="2019" name="Int. J. Syst. Evol. Microbiol.">
        <title>The Global Catalogue of Microorganisms (GCM) 10K type strain sequencing project: providing services to taxonomists for standard genome sequencing and annotation.</title>
        <authorList>
            <consortium name="The Broad Institute Genomics Platform"/>
            <consortium name="The Broad Institute Genome Sequencing Center for Infectious Disease"/>
            <person name="Wu L."/>
            <person name="Ma J."/>
        </authorList>
    </citation>
    <scope>NUCLEOTIDE SEQUENCE [LARGE SCALE GENOMIC DNA]</scope>
    <source>
        <strain evidence="3">KCTC 23701</strain>
    </source>
</reference>
<name>A0ABQ3GV61_9NEIS</name>
<organism evidence="2 3">
    <name type="scientific">Jeongeupia chitinilytica</name>
    <dbReference type="NCBI Taxonomy" id="1041641"/>
    <lineage>
        <taxon>Bacteria</taxon>
        <taxon>Pseudomonadati</taxon>
        <taxon>Pseudomonadota</taxon>
        <taxon>Betaproteobacteria</taxon>
        <taxon>Neisseriales</taxon>
        <taxon>Chitinibacteraceae</taxon>
        <taxon>Jeongeupia</taxon>
    </lineage>
</organism>
<dbReference type="PANTHER" id="PTHR36833">
    <property type="entry name" value="SLR0610 PROTEIN-RELATED"/>
    <property type="match status" value="1"/>
</dbReference>
<dbReference type="Pfam" id="PF06182">
    <property type="entry name" value="ABC2_membrane_6"/>
    <property type="match status" value="1"/>
</dbReference>
<evidence type="ECO:0000313" key="2">
    <source>
        <dbReference type="EMBL" id="GHD56599.1"/>
    </source>
</evidence>
<proteinExistence type="predicted"/>
<accession>A0ABQ3GV61</accession>
<dbReference type="EMBL" id="BMYO01000001">
    <property type="protein sequence ID" value="GHD56599.1"/>
    <property type="molecule type" value="Genomic_DNA"/>
</dbReference>
<feature type="transmembrane region" description="Helical" evidence="1">
    <location>
        <begin position="31"/>
        <end position="52"/>
    </location>
</feature>
<evidence type="ECO:0000313" key="3">
    <source>
        <dbReference type="Proteomes" id="UP000604737"/>
    </source>
</evidence>